<dbReference type="EC" id="2.4.1.288" evidence="7"/>
<keyword evidence="8" id="KW-1185">Reference proteome</keyword>
<dbReference type="AlphaFoldDB" id="A0A5P9QCJ0"/>
<dbReference type="EMBL" id="CP045529">
    <property type="protein sequence ID" value="QFU99097.1"/>
    <property type="molecule type" value="Genomic_DNA"/>
</dbReference>
<evidence type="ECO:0000256" key="1">
    <source>
        <dbReference type="ARBA" id="ARBA00004776"/>
    </source>
</evidence>
<comment type="similarity">
    <text evidence="2">Belongs to the glycosyltransferase 2 family.</text>
</comment>
<dbReference type="RefSeq" id="WP_227994671.1">
    <property type="nucleotide sequence ID" value="NZ_CP045529.1"/>
</dbReference>
<name>A0A5P9QCJ0_9MICO</name>
<organism evidence="7 8">
    <name type="scientific">Luteimicrobium xylanilyticum</name>
    <dbReference type="NCBI Taxonomy" id="1133546"/>
    <lineage>
        <taxon>Bacteria</taxon>
        <taxon>Bacillati</taxon>
        <taxon>Actinomycetota</taxon>
        <taxon>Actinomycetes</taxon>
        <taxon>Micrococcales</taxon>
        <taxon>Luteimicrobium</taxon>
    </lineage>
</organism>
<dbReference type="InterPro" id="IPR029044">
    <property type="entry name" value="Nucleotide-diphossugar_trans"/>
</dbReference>
<dbReference type="GO" id="GO:0016757">
    <property type="term" value="F:glycosyltransferase activity"/>
    <property type="evidence" value="ECO:0007669"/>
    <property type="project" value="UniProtKB-KW"/>
</dbReference>
<dbReference type="InterPro" id="IPR045699">
    <property type="entry name" value="GlfT2_C"/>
</dbReference>
<evidence type="ECO:0000256" key="4">
    <source>
        <dbReference type="ARBA" id="ARBA00022679"/>
    </source>
</evidence>
<evidence type="ECO:0000256" key="2">
    <source>
        <dbReference type="ARBA" id="ARBA00006739"/>
    </source>
</evidence>
<sequence>MLVVSASQDGTSRVLATVELRHGRPFVLDVTTADADWCWLTLKAPASGQGRLTSAEWSTRDVHLDGRPRSMTVVVPTFRAESEALAQLARLTAPELEDAVARVVLIDQGGTLAAHPGATEALAAAGERVLLVEQPNLGGSGGYARGLHEANRRWPEDPVFLHDDDARAQPETLRRLAALAALAPHTFFGTNLLDVDAPTRLQALAEGVEPRTFRWGPTDGVDERGTTDVSAGSPDTWRFTRPDDRAEYAGWWGCLVPAGAAGRLGLVAPYFLKWDDAEYGLRAGQAGFETRNVPGCAVWSMSWASKGTSASWSSWPMHRNRLATAAAYHAGPGVLVDSLLHQVKHVLSLQYATAELWNAALREFVSGPGWLAADLTLVRPRAQALIDAMPSPPVPAPGGVAGSTGTPPLGRPRAAVRAVAGLFRPADTPGPRVADLASPSEFGWVDGLGSDAVVFADGTAPLLRDPRRARRALVRAFVLHGRAMLRWHGLRRSYGSALPVASSLAAWQERFASSPRH</sequence>
<dbReference type="Gene3D" id="3.90.550.60">
    <property type="match status" value="1"/>
</dbReference>
<evidence type="ECO:0000313" key="8">
    <source>
        <dbReference type="Proteomes" id="UP000326702"/>
    </source>
</evidence>
<keyword evidence="3 7" id="KW-0328">Glycosyltransferase</keyword>
<dbReference type="Pfam" id="PF19320">
    <property type="entry name" value="GlfT2_domain3"/>
    <property type="match status" value="1"/>
</dbReference>
<dbReference type="Proteomes" id="UP000326702">
    <property type="component" value="Chromosome"/>
</dbReference>
<feature type="region of interest" description="Disordered" evidence="5">
    <location>
        <begin position="212"/>
        <end position="235"/>
    </location>
</feature>
<dbReference type="SUPFAM" id="SSF53448">
    <property type="entry name" value="Nucleotide-diphospho-sugar transferases"/>
    <property type="match status" value="1"/>
</dbReference>
<dbReference type="PANTHER" id="PTHR43179:SF12">
    <property type="entry name" value="GALACTOFURANOSYLTRANSFERASE GLFT2"/>
    <property type="match status" value="1"/>
</dbReference>
<protein>
    <submittedName>
        <fullName evidence="7">Galactofuranosylgalactofuranosylrhamnosyl-N-acetylglucosaminyl-diphospho-decaprenol beta-1,5/1,6-galactofuranosyltransferase</fullName>
        <ecNumber evidence="7">2.4.1.288</ecNumber>
    </submittedName>
</protein>
<dbReference type="PANTHER" id="PTHR43179">
    <property type="entry name" value="RHAMNOSYLTRANSFERASE WBBL"/>
    <property type="match status" value="1"/>
</dbReference>
<evidence type="ECO:0000259" key="6">
    <source>
        <dbReference type="Pfam" id="PF19320"/>
    </source>
</evidence>
<reference evidence="7 8" key="1">
    <citation type="submission" date="2019-10" db="EMBL/GenBank/DDBJ databases">
        <title>Genome sequence of Luteimicrobium xylanilyticum HY-24.</title>
        <authorList>
            <person name="Kim D.Y."/>
            <person name="Park H.-Y."/>
        </authorList>
    </citation>
    <scope>NUCLEOTIDE SEQUENCE [LARGE SCALE GENOMIC DNA]</scope>
    <source>
        <strain evidence="7 8">HY-24</strain>
    </source>
</reference>
<dbReference type="KEGG" id="lxl:KDY119_02623"/>
<proteinExistence type="inferred from homology"/>
<gene>
    <name evidence="7" type="ORF">KDY119_02623</name>
</gene>
<comment type="pathway">
    <text evidence="1">Cell wall biogenesis; cell wall polysaccharide biosynthesis.</text>
</comment>
<dbReference type="Pfam" id="PF13641">
    <property type="entry name" value="Glyco_tranf_2_3"/>
    <property type="match status" value="1"/>
</dbReference>
<evidence type="ECO:0000256" key="5">
    <source>
        <dbReference type="SAM" id="MobiDB-lite"/>
    </source>
</evidence>
<evidence type="ECO:0000313" key="7">
    <source>
        <dbReference type="EMBL" id="QFU99097.1"/>
    </source>
</evidence>
<feature type="domain" description="Galactofuranosyltransferase-2 C-terminal" evidence="6">
    <location>
        <begin position="336"/>
        <end position="512"/>
    </location>
</feature>
<keyword evidence="4 7" id="KW-0808">Transferase</keyword>
<evidence type="ECO:0000256" key="3">
    <source>
        <dbReference type="ARBA" id="ARBA00022676"/>
    </source>
</evidence>
<accession>A0A5P9QCJ0</accession>